<dbReference type="EMBL" id="JADWYK010000002">
    <property type="protein sequence ID" value="MBG8552917.1"/>
    <property type="molecule type" value="Genomic_DNA"/>
</dbReference>
<dbReference type="Proteomes" id="UP000601099">
    <property type="component" value="Unassembled WGS sequence"/>
</dbReference>
<dbReference type="RefSeq" id="WP_196953948.1">
    <property type="nucleotide sequence ID" value="NZ_JADWYK010000002.1"/>
</dbReference>
<evidence type="ECO:0000313" key="2">
    <source>
        <dbReference type="EMBL" id="MBG8552917.1"/>
    </source>
</evidence>
<sequence>MLQKFSLSALALLVGTALPATPAQTTPPTQVQVARQFLQAVLRADYPAAYGLLDASVKQRVTAAQFAEVVRPVHAQAQHFGPGFDLYKLGLRLGEGGSMRYFCAFTFKKDTLAGAPHLQLDVSFRDSVATQVLYFTPVPAQPGQPGLPLP</sequence>
<comment type="caution">
    <text evidence="2">The sequence shown here is derived from an EMBL/GenBank/DDBJ whole genome shotgun (WGS) entry which is preliminary data.</text>
</comment>
<keyword evidence="1" id="KW-0732">Signal</keyword>
<keyword evidence="3" id="KW-1185">Reference proteome</keyword>
<reference evidence="2 3" key="1">
    <citation type="submission" date="2020-11" db="EMBL/GenBank/DDBJ databases">
        <title>Hymenobacter sp.</title>
        <authorList>
            <person name="Kim M.K."/>
        </authorList>
    </citation>
    <scope>NUCLEOTIDE SEQUENCE [LARGE SCALE GENOMIC DNA]</scope>
    <source>
        <strain evidence="2 3">BT594</strain>
    </source>
</reference>
<evidence type="ECO:0000313" key="3">
    <source>
        <dbReference type="Proteomes" id="UP000601099"/>
    </source>
</evidence>
<accession>A0ABS0L0K0</accession>
<protein>
    <recommendedName>
        <fullName evidence="4">DUF3887 domain-containing protein</fullName>
    </recommendedName>
</protein>
<evidence type="ECO:0008006" key="4">
    <source>
        <dbReference type="Google" id="ProtNLM"/>
    </source>
</evidence>
<feature type="signal peptide" evidence="1">
    <location>
        <begin position="1"/>
        <end position="22"/>
    </location>
</feature>
<feature type="chain" id="PRO_5045443015" description="DUF3887 domain-containing protein" evidence="1">
    <location>
        <begin position="23"/>
        <end position="150"/>
    </location>
</feature>
<organism evidence="2 3">
    <name type="scientific">Hymenobacter guriensis</name>
    <dbReference type="NCBI Taxonomy" id="2793065"/>
    <lineage>
        <taxon>Bacteria</taxon>
        <taxon>Pseudomonadati</taxon>
        <taxon>Bacteroidota</taxon>
        <taxon>Cytophagia</taxon>
        <taxon>Cytophagales</taxon>
        <taxon>Hymenobacteraceae</taxon>
        <taxon>Hymenobacter</taxon>
    </lineage>
</organism>
<name>A0ABS0L0K0_9BACT</name>
<proteinExistence type="predicted"/>
<evidence type="ECO:0000256" key="1">
    <source>
        <dbReference type="SAM" id="SignalP"/>
    </source>
</evidence>
<gene>
    <name evidence="2" type="ORF">I5L79_05120</name>
</gene>